<dbReference type="PANTHER" id="PTHR33602">
    <property type="entry name" value="REGULATORY PROTEIN RECX FAMILY PROTEIN"/>
    <property type="match status" value="1"/>
</dbReference>
<reference evidence="7" key="1">
    <citation type="submission" date="2020-10" db="EMBL/GenBank/DDBJ databases">
        <authorList>
            <person name="Gilroy R."/>
        </authorList>
    </citation>
    <scope>NUCLEOTIDE SEQUENCE</scope>
    <source>
        <strain evidence="7">D3-1215</strain>
    </source>
</reference>
<reference evidence="7" key="2">
    <citation type="journal article" date="2021" name="PeerJ">
        <title>Extensive microbial diversity within the chicken gut microbiome revealed by metagenomics and culture.</title>
        <authorList>
            <person name="Gilroy R."/>
            <person name="Ravi A."/>
            <person name="Getino M."/>
            <person name="Pursley I."/>
            <person name="Horton D.L."/>
            <person name="Alikhan N.F."/>
            <person name="Baker D."/>
            <person name="Gharbi K."/>
            <person name="Hall N."/>
            <person name="Watson M."/>
            <person name="Adriaenssens E.M."/>
            <person name="Foster-Nyarko E."/>
            <person name="Jarju S."/>
            <person name="Secka A."/>
            <person name="Antonio M."/>
            <person name="Oren A."/>
            <person name="Chaudhuri R.R."/>
            <person name="La Ragione R."/>
            <person name="Hildebrand F."/>
            <person name="Pallen M.J."/>
        </authorList>
    </citation>
    <scope>NUCLEOTIDE SEQUENCE</scope>
    <source>
        <strain evidence="7">D3-1215</strain>
    </source>
</reference>
<dbReference type="InterPro" id="IPR053924">
    <property type="entry name" value="RecX_HTH_2nd"/>
</dbReference>
<dbReference type="Proteomes" id="UP000823637">
    <property type="component" value="Unassembled WGS sequence"/>
</dbReference>
<gene>
    <name evidence="5" type="primary">recX</name>
    <name evidence="7" type="ORF">IAC32_02895</name>
</gene>
<comment type="caution">
    <text evidence="7">The sequence shown here is derived from an EMBL/GenBank/DDBJ whole genome shotgun (WGS) entry which is preliminary data.</text>
</comment>
<protein>
    <recommendedName>
        <fullName evidence="3 5">Regulatory protein RecX</fullName>
    </recommendedName>
</protein>
<dbReference type="HAMAP" id="MF_01114">
    <property type="entry name" value="RecX"/>
    <property type="match status" value="1"/>
</dbReference>
<evidence type="ECO:0000256" key="3">
    <source>
        <dbReference type="ARBA" id="ARBA00018111"/>
    </source>
</evidence>
<dbReference type="PANTHER" id="PTHR33602:SF1">
    <property type="entry name" value="REGULATORY PROTEIN RECX FAMILY PROTEIN"/>
    <property type="match status" value="1"/>
</dbReference>
<comment type="function">
    <text evidence="5">Modulates RecA activity.</text>
</comment>
<evidence type="ECO:0000256" key="4">
    <source>
        <dbReference type="ARBA" id="ARBA00022490"/>
    </source>
</evidence>
<comment type="similarity">
    <text evidence="2 5">Belongs to the RecX family.</text>
</comment>
<dbReference type="AlphaFoldDB" id="A0A9D9EG56"/>
<dbReference type="GO" id="GO:0006282">
    <property type="term" value="P:regulation of DNA repair"/>
    <property type="evidence" value="ECO:0007669"/>
    <property type="project" value="UniProtKB-UniRule"/>
</dbReference>
<proteinExistence type="inferred from homology"/>
<dbReference type="InterPro" id="IPR003783">
    <property type="entry name" value="Regulatory_RecX"/>
</dbReference>
<organism evidence="7 8">
    <name type="scientific">Candidatus Enterocola intestinipullorum</name>
    <dbReference type="NCBI Taxonomy" id="2840783"/>
    <lineage>
        <taxon>Bacteria</taxon>
        <taxon>Pseudomonadati</taxon>
        <taxon>Bacteroidota</taxon>
        <taxon>Bacteroidia</taxon>
        <taxon>Bacteroidales</taxon>
        <taxon>Candidatus Enterocola</taxon>
    </lineage>
</organism>
<evidence type="ECO:0000313" key="7">
    <source>
        <dbReference type="EMBL" id="MBO8446677.1"/>
    </source>
</evidence>
<name>A0A9D9EG56_9BACT</name>
<sequence>MASNKDLYSKAATYCASAERCKDDVRKKLDSWENETPADEIIDRLEQEGFIDEKRYASAYVRDKIRLQGWGKRKIRYSLQMKNVDTGAIDDALENAVPDEEYAAVLKKLMSAKHAKTKDSAWAKKMDKCKAFALARGFETQLVERCSKELES</sequence>
<feature type="domain" description="RecX second three-helical" evidence="6">
    <location>
        <begin position="52"/>
        <end position="93"/>
    </location>
</feature>
<dbReference type="InterPro" id="IPR036388">
    <property type="entry name" value="WH-like_DNA-bd_sf"/>
</dbReference>
<evidence type="ECO:0000256" key="5">
    <source>
        <dbReference type="HAMAP-Rule" id="MF_01114"/>
    </source>
</evidence>
<dbReference type="Pfam" id="PF02631">
    <property type="entry name" value="RecX_HTH2"/>
    <property type="match status" value="1"/>
</dbReference>
<accession>A0A9D9EG56</accession>
<dbReference type="GO" id="GO:0005737">
    <property type="term" value="C:cytoplasm"/>
    <property type="evidence" value="ECO:0007669"/>
    <property type="project" value="UniProtKB-SubCell"/>
</dbReference>
<dbReference type="EMBL" id="JADIMR010000038">
    <property type="protein sequence ID" value="MBO8446677.1"/>
    <property type="molecule type" value="Genomic_DNA"/>
</dbReference>
<evidence type="ECO:0000256" key="2">
    <source>
        <dbReference type="ARBA" id="ARBA00009695"/>
    </source>
</evidence>
<evidence type="ECO:0000313" key="8">
    <source>
        <dbReference type="Proteomes" id="UP000823637"/>
    </source>
</evidence>
<keyword evidence="4 5" id="KW-0963">Cytoplasm</keyword>
<evidence type="ECO:0000256" key="1">
    <source>
        <dbReference type="ARBA" id="ARBA00004496"/>
    </source>
</evidence>
<comment type="subcellular location">
    <subcellularLocation>
        <location evidence="1 5">Cytoplasm</location>
    </subcellularLocation>
</comment>
<dbReference type="Gene3D" id="1.10.10.10">
    <property type="entry name" value="Winged helix-like DNA-binding domain superfamily/Winged helix DNA-binding domain"/>
    <property type="match status" value="1"/>
</dbReference>
<evidence type="ECO:0000259" key="6">
    <source>
        <dbReference type="Pfam" id="PF02631"/>
    </source>
</evidence>